<proteinExistence type="predicted"/>
<reference evidence="1 2" key="1">
    <citation type="submission" date="2014-07" db="EMBL/GenBank/DDBJ databases">
        <title>Draft genome of Clostridium sulfidigenes 113A isolated from sediments associated with methane hydrate from Krishna Godavari basin.</title>
        <authorList>
            <person name="Honkalas V.S."/>
            <person name="Dabir A.P."/>
            <person name="Arora P."/>
            <person name="Dhakephalkar P.K."/>
        </authorList>
    </citation>
    <scope>NUCLEOTIDE SEQUENCE [LARGE SCALE GENOMIC DNA]</scope>
    <source>
        <strain evidence="1 2">113A</strain>
    </source>
</reference>
<evidence type="ECO:0000313" key="2">
    <source>
        <dbReference type="Proteomes" id="UP000028542"/>
    </source>
</evidence>
<name>A0A084JGU3_9CLOT</name>
<dbReference type="STRING" id="318464.IO99_03375"/>
<dbReference type="Proteomes" id="UP000028542">
    <property type="component" value="Unassembled WGS sequence"/>
</dbReference>
<evidence type="ECO:0000313" key="1">
    <source>
        <dbReference type="EMBL" id="KEZ88177.1"/>
    </source>
</evidence>
<comment type="caution">
    <text evidence="1">The sequence shown here is derived from an EMBL/GenBank/DDBJ whole genome shotgun (WGS) entry which is preliminary data.</text>
</comment>
<gene>
    <name evidence="1" type="ORF">IO99_03375</name>
</gene>
<organism evidence="1 2">
    <name type="scientific">Clostridium sulfidigenes</name>
    <dbReference type="NCBI Taxonomy" id="318464"/>
    <lineage>
        <taxon>Bacteria</taxon>
        <taxon>Bacillati</taxon>
        <taxon>Bacillota</taxon>
        <taxon>Clostridia</taxon>
        <taxon>Eubacteriales</taxon>
        <taxon>Clostridiaceae</taxon>
        <taxon>Clostridium</taxon>
    </lineage>
</organism>
<dbReference type="eggNOG" id="ENOG502Z8IC">
    <property type="taxonomic scope" value="Bacteria"/>
</dbReference>
<protein>
    <recommendedName>
        <fullName evidence="3">DUF4003 domain-containing protein</fullName>
    </recommendedName>
</protein>
<dbReference type="InterPro" id="IPR025062">
    <property type="entry name" value="DUF4003"/>
</dbReference>
<sequence>MNTIIQSKIDTFADYTIQLSKAIKWDYKLSHMLCSMLYTNEERMLDPNRIREMKDYIKRSTSIFSSFKGQTILITATMLSLDENPERLFENTKIVYTKMKQQGFYSSEYLTIAAIQVAKMKNCSEAEYDKVISRMKQIYDGLKKVHPFLTGNDDYIYIAMLAMTNIEVNLAIERIVSIEKRLKQTLGGGNDMQALALVLLLNDNNDDELCRKVIELNNYLKEKNYKLRHNGMMSTLGVLAMTANNMQLIAEELVEGAEYLKEKKGFGIFSISKVQRAMFSANFVALHYIGDIKNDIAEGTVSTNITNIIIAQQMAVIAATIAATTAATSSSQ</sequence>
<accession>A0A084JGU3</accession>
<evidence type="ECO:0008006" key="3">
    <source>
        <dbReference type="Google" id="ProtNLM"/>
    </source>
</evidence>
<dbReference type="RefSeq" id="WP_035130194.1">
    <property type="nucleotide sequence ID" value="NZ_JPMD01000004.1"/>
</dbReference>
<dbReference type="EMBL" id="JPMD01000004">
    <property type="protein sequence ID" value="KEZ88177.1"/>
    <property type="molecule type" value="Genomic_DNA"/>
</dbReference>
<dbReference type="AlphaFoldDB" id="A0A084JGU3"/>
<dbReference type="Pfam" id="PF13170">
    <property type="entry name" value="DUF4003"/>
    <property type="match status" value="1"/>
</dbReference>
<keyword evidence="2" id="KW-1185">Reference proteome</keyword>